<dbReference type="Gene3D" id="3.40.605.10">
    <property type="entry name" value="Aldehyde Dehydrogenase, Chain A, domain 1"/>
    <property type="match status" value="1"/>
</dbReference>
<dbReference type="Pfam" id="PF00171">
    <property type="entry name" value="Aldedh"/>
    <property type="match status" value="1"/>
</dbReference>
<feature type="active site" evidence="3">
    <location>
        <position position="258"/>
    </location>
</feature>
<dbReference type="EMBL" id="SMKR01000228">
    <property type="protein sequence ID" value="TDD14523.1"/>
    <property type="molecule type" value="Genomic_DNA"/>
</dbReference>
<sequence>MTTITEESVVASVQAGALAGGSRRASKATFDVLDPATEEVLTQVADAGPEDGLAALATAASAQDEWGRTAPRTRAEILRNAFELLTSRSEELALLITLEMGKPLAESRGEVAYAAEFLRWFSEQAAHIGGTYREAPMGGQRLITHRQPVGPSLLITPWNFPLAMGTRKVGAAIAAGCTMVLKPSELTPLASFALAQILTEAGLPAGVLNVVATTDAAGLVGPLMADTRLRKVSFTGSTPVGRLLLRQAADNVLRTSMELGGNAALLVFDDADLDAAIEGTIVAKMRNMGQSCVAVNRVMVQDAIAEEFVARLADRMAGLTMGRGTEAGVTVGPLIDDRQRDKVGALVEDAVRHGARPVVGAEAPAGTGYFYAPTVLTDVPAEARIAREEVFGPVAAVTTFASEEDALRVANDTEFGLVGFVFTRDISRAVRVGEGLETGMVGINQGLVSNAAGPFGGVKQSGLGREGGDEGIEEYLSTKYLALAI</sequence>
<accession>A0A4R4WE55</accession>
<keyword evidence="7" id="KW-1185">Reference proteome</keyword>
<evidence type="ECO:0000256" key="1">
    <source>
        <dbReference type="ARBA" id="ARBA00009986"/>
    </source>
</evidence>
<dbReference type="Proteomes" id="UP000295172">
    <property type="component" value="Unassembled WGS sequence"/>
</dbReference>
<dbReference type="CDD" id="cd07103">
    <property type="entry name" value="ALDH_F5_SSADH_GabD"/>
    <property type="match status" value="1"/>
</dbReference>
<dbReference type="PANTHER" id="PTHR43353">
    <property type="entry name" value="SUCCINATE-SEMIALDEHYDE DEHYDROGENASE, MITOCHONDRIAL"/>
    <property type="match status" value="1"/>
</dbReference>
<dbReference type="InterPro" id="IPR016161">
    <property type="entry name" value="Ald_DH/histidinol_DH"/>
</dbReference>
<keyword evidence="2 4" id="KW-0560">Oxidoreductase</keyword>
<dbReference type="FunFam" id="3.40.605.10:FF:000007">
    <property type="entry name" value="NAD/NADP-dependent betaine aldehyde dehydrogenase"/>
    <property type="match status" value="1"/>
</dbReference>
<evidence type="ECO:0000313" key="7">
    <source>
        <dbReference type="Proteomes" id="UP000295172"/>
    </source>
</evidence>
<proteinExistence type="inferred from homology"/>
<dbReference type="InterPro" id="IPR029510">
    <property type="entry name" value="Ald_DH_CS_GLU"/>
</dbReference>
<reference evidence="6 7" key="1">
    <citation type="submission" date="2019-02" db="EMBL/GenBank/DDBJ databases">
        <title>Draft genome sequences of novel Actinobacteria.</title>
        <authorList>
            <person name="Sahin N."/>
            <person name="Ay H."/>
            <person name="Saygin H."/>
        </authorList>
    </citation>
    <scope>NUCLEOTIDE SEQUENCE [LARGE SCALE GENOMIC DNA]</scope>
    <source>
        <strain evidence="6 7">16K104</strain>
    </source>
</reference>
<dbReference type="GO" id="GO:0009450">
    <property type="term" value="P:gamma-aminobutyric acid catabolic process"/>
    <property type="evidence" value="ECO:0007669"/>
    <property type="project" value="TreeGrafter"/>
</dbReference>
<dbReference type="FunFam" id="3.40.309.10:FF:000004">
    <property type="entry name" value="Succinate-semialdehyde dehydrogenase I"/>
    <property type="match status" value="1"/>
</dbReference>
<dbReference type="InterPro" id="IPR016162">
    <property type="entry name" value="Ald_DH_N"/>
</dbReference>
<gene>
    <name evidence="6" type="ORF">E1218_32915</name>
</gene>
<dbReference type="InterPro" id="IPR015590">
    <property type="entry name" value="Aldehyde_DH_dom"/>
</dbReference>
<dbReference type="Gene3D" id="3.40.309.10">
    <property type="entry name" value="Aldehyde Dehydrogenase, Chain A, domain 2"/>
    <property type="match status" value="1"/>
</dbReference>
<dbReference type="InterPro" id="IPR050740">
    <property type="entry name" value="Aldehyde_DH_Superfamily"/>
</dbReference>
<dbReference type="PANTHER" id="PTHR43353:SF5">
    <property type="entry name" value="SUCCINATE-SEMIALDEHYDE DEHYDROGENASE, MITOCHONDRIAL"/>
    <property type="match status" value="1"/>
</dbReference>
<comment type="caution">
    <text evidence="6">The sequence shown here is derived from an EMBL/GenBank/DDBJ whole genome shotgun (WGS) entry which is preliminary data.</text>
</comment>
<evidence type="ECO:0000256" key="2">
    <source>
        <dbReference type="ARBA" id="ARBA00023002"/>
    </source>
</evidence>
<comment type="similarity">
    <text evidence="1 4">Belongs to the aldehyde dehydrogenase family.</text>
</comment>
<organism evidence="6 7">
    <name type="scientific">Kribbella turkmenica</name>
    <dbReference type="NCBI Taxonomy" id="2530375"/>
    <lineage>
        <taxon>Bacteria</taxon>
        <taxon>Bacillati</taxon>
        <taxon>Actinomycetota</taxon>
        <taxon>Actinomycetes</taxon>
        <taxon>Propionibacteriales</taxon>
        <taxon>Kribbellaceae</taxon>
        <taxon>Kribbella</taxon>
    </lineage>
</organism>
<evidence type="ECO:0000259" key="5">
    <source>
        <dbReference type="Pfam" id="PF00171"/>
    </source>
</evidence>
<dbReference type="AlphaFoldDB" id="A0A4R4WE55"/>
<dbReference type="OrthoDB" id="6882680at2"/>
<dbReference type="FunFam" id="3.40.605.10:FF:000026">
    <property type="entry name" value="Aldehyde dehydrogenase, putative"/>
    <property type="match status" value="1"/>
</dbReference>
<evidence type="ECO:0000256" key="3">
    <source>
        <dbReference type="PROSITE-ProRule" id="PRU10007"/>
    </source>
</evidence>
<name>A0A4R4WE55_9ACTN</name>
<protein>
    <submittedName>
        <fullName evidence="6">NAD-dependent succinate-semialdehyde dehydrogenase</fullName>
    </submittedName>
</protein>
<dbReference type="GO" id="GO:0004777">
    <property type="term" value="F:succinate-semialdehyde dehydrogenase (NAD+) activity"/>
    <property type="evidence" value="ECO:0007669"/>
    <property type="project" value="TreeGrafter"/>
</dbReference>
<feature type="domain" description="Aldehyde dehydrogenase" evidence="5">
    <location>
        <begin position="26"/>
        <end position="480"/>
    </location>
</feature>
<evidence type="ECO:0000313" key="6">
    <source>
        <dbReference type="EMBL" id="TDD14523.1"/>
    </source>
</evidence>
<dbReference type="InterPro" id="IPR016163">
    <property type="entry name" value="Ald_DH_C"/>
</dbReference>
<dbReference type="PROSITE" id="PS00687">
    <property type="entry name" value="ALDEHYDE_DEHYDR_GLU"/>
    <property type="match status" value="1"/>
</dbReference>
<dbReference type="RefSeq" id="WP_132326956.1">
    <property type="nucleotide sequence ID" value="NZ_SMKR01000228.1"/>
</dbReference>
<evidence type="ECO:0000256" key="4">
    <source>
        <dbReference type="RuleBase" id="RU003345"/>
    </source>
</evidence>
<dbReference type="SUPFAM" id="SSF53720">
    <property type="entry name" value="ALDH-like"/>
    <property type="match status" value="1"/>
</dbReference>